<accession>A0A4Y2P161</accession>
<gene>
    <name evidence="2" type="ORF">AVEN_98744_1</name>
</gene>
<comment type="caution">
    <text evidence="2">The sequence shown here is derived from an EMBL/GenBank/DDBJ whole genome shotgun (WGS) entry which is preliminary data.</text>
</comment>
<reference evidence="2 3" key="1">
    <citation type="journal article" date="2019" name="Sci. Rep.">
        <title>Orb-weaving spider Araneus ventricosus genome elucidates the spidroin gene catalogue.</title>
        <authorList>
            <person name="Kono N."/>
            <person name="Nakamura H."/>
            <person name="Ohtoshi R."/>
            <person name="Moran D.A.P."/>
            <person name="Shinohara A."/>
            <person name="Yoshida Y."/>
            <person name="Fujiwara M."/>
            <person name="Mori M."/>
            <person name="Tomita M."/>
            <person name="Arakawa K."/>
        </authorList>
    </citation>
    <scope>NUCLEOTIDE SEQUENCE [LARGE SCALE GENOMIC DNA]</scope>
</reference>
<evidence type="ECO:0000313" key="3">
    <source>
        <dbReference type="Proteomes" id="UP000499080"/>
    </source>
</evidence>
<proteinExistence type="predicted"/>
<evidence type="ECO:0000313" key="2">
    <source>
        <dbReference type="EMBL" id="GBN44683.1"/>
    </source>
</evidence>
<dbReference type="EMBL" id="BGPR01010179">
    <property type="protein sequence ID" value="GBN44683.1"/>
    <property type="molecule type" value="Genomic_DNA"/>
</dbReference>
<name>A0A4Y2P161_ARAVE</name>
<keyword evidence="3" id="KW-1185">Reference proteome</keyword>
<sequence length="110" mass="12488">MTTQLFKEWFEKQFVLAVEKFNKKKSLPNSALLILDKVPCHSAAKSLCCGNIKAVFLPPNVKQLYAYGPKSIKKYKMQLQEDLQKLIESDGSSDSVLHPIKNATIQDLIY</sequence>
<dbReference type="AlphaFoldDB" id="A0A4Y2P161"/>
<protein>
    <recommendedName>
        <fullName evidence="1">DDE-1 domain-containing protein</fullName>
    </recommendedName>
</protein>
<dbReference type="Proteomes" id="UP000499080">
    <property type="component" value="Unassembled WGS sequence"/>
</dbReference>
<dbReference type="InterPro" id="IPR004875">
    <property type="entry name" value="DDE_SF_endonuclease_dom"/>
</dbReference>
<evidence type="ECO:0000259" key="1">
    <source>
        <dbReference type="Pfam" id="PF03184"/>
    </source>
</evidence>
<feature type="domain" description="DDE-1" evidence="1">
    <location>
        <begin position="1"/>
        <end position="87"/>
    </location>
</feature>
<organism evidence="2 3">
    <name type="scientific">Araneus ventricosus</name>
    <name type="common">Orbweaver spider</name>
    <name type="synonym">Epeira ventricosa</name>
    <dbReference type="NCBI Taxonomy" id="182803"/>
    <lineage>
        <taxon>Eukaryota</taxon>
        <taxon>Metazoa</taxon>
        <taxon>Ecdysozoa</taxon>
        <taxon>Arthropoda</taxon>
        <taxon>Chelicerata</taxon>
        <taxon>Arachnida</taxon>
        <taxon>Araneae</taxon>
        <taxon>Araneomorphae</taxon>
        <taxon>Entelegynae</taxon>
        <taxon>Araneoidea</taxon>
        <taxon>Araneidae</taxon>
        <taxon>Araneus</taxon>
    </lineage>
</organism>
<dbReference type="GO" id="GO:0003676">
    <property type="term" value="F:nucleic acid binding"/>
    <property type="evidence" value="ECO:0007669"/>
    <property type="project" value="InterPro"/>
</dbReference>
<dbReference type="Pfam" id="PF03184">
    <property type="entry name" value="DDE_1"/>
    <property type="match status" value="1"/>
</dbReference>